<evidence type="ECO:0000313" key="2">
    <source>
        <dbReference type="Proteomes" id="UP000828042"/>
    </source>
</evidence>
<accession>A0AAE7S045</accession>
<dbReference type="EMBL" id="MZ130498">
    <property type="protein sequence ID" value="QWM91203.1"/>
    <property type="molecule type" value="Genomic_DNA"/>
</dbReference>
<dbReference type="GeneID" id="75687653"/>
<protein>
    <submittedName>
        <fullName evidence="1">Uncharacterized protein</fullName>
    </submittedName>
</protein>
<reference evidence="1 2" key="1">
    <citation type="submission" date="2021-04" db="EMBL/GenBank/DDBJ databases">
        <authorList>
            <person name="Shkoporov A.N."/>
            <person name="Stockdale S.R."/>
            <person name="Guerin E."/>
            <person name="Ross R.P."/>
            <person name="Hill C."/>
        </authorList>
    </citation>
    <scope>NUCLEOTIDE SEQUENCE [LARGE SCALE GENOMIC DNA]</scope>
    <source>
        <strain evidence="2">cr16_1</strain>
    </source>
</reference>
<keyword evidence="2" id="KW-1185">Reference proteome</keyword>
<evidence type="ECO:0000313" key="1">
    <source>
        <dbReference type="EMBL" id="QWM91203.1"/>
    </source>
</evidence>
<sequence>MELKNYKKLKQLKGSDESAIEAMYNNVIVNNTEEEAKYSAVEVDGEDCVEDGIDA</sequence>
<dbReference type="RefSeq" id="YP_010510143.1">
    <property type="nucleotide sequence ID" value="NC_067216.1"/>
</dbReference>
<dbReference type="KEGG" id="vg:75687653"/>
<proteinExistence type="predicted"/>
<organism evidence="1 2">
    <name type="scientific">uncultured phage cr16_1</name>
    <dbReference type="NCBI Taxonomy" id="2986414"/>
    <lineage>
        <taxon>Viruses</taxon>
        <taxon>Duplodnaviria</taxon>
        <taxon>Heunggongvirae</taxon>
        <taxon>Uroviricota</taxon>
        <taxon>Caudoviricetes</taxon>
        <taxon>Crassvirales</taxon>
        <taxon>Suoliviridae</taxon>
        <taxon>Loutivirinae</taxon>
        <taxon>Buchavirus</taxon>
        <taxon>Buchavirus hiberniae</taxon>
    </lineage>
</organism>
<dbReference type="Proteomes" id="UP000828042">
    <property type="component" value="Segment"/>
</dbReference>
<gene>
    <name evidence="1" type="primary">gp_77024</name>
</gene>
<name>A0AAE7S045_9CAUD</name>